<name>B3RK50_TRIAD</name>
<gene>
    <name evidence="7" type="ORF">TRIADDRAFT_51625</name>
</gene>
<dbReference type="Pfam" id="PF00536">
    <property type="entry name" value="SAM_1"/>
    <property type="match status" value="2"/>
</dbReference>
<dbReference type="InterPro" id="IPR057892">
    <property type="entry name" value="LIP-1_CC2"/>
</dbReference>
<feature type="region of interest" description="Disordered" evidence="5">
    <location>
        <begin position="506"/>
        <end position="588"/>
    </location>
</feature>
<dbReference type="FunCoup" id="B3RK50">
    <property type="interactions" value="689"/>
</dbReference>
<proteinExistence type="inferred from homology"/>
<dbReference type="Gene3D" id="1.10.150.50">
    <property type="entry name" value="Transcription Factor, Ets-1"/>
    <property type="match status" value="3"/>
</dbReference>
<accession>B3RK50</accession>
<feature type="compositionally biased region" description="Polar residues" evidence="5">
    <location>
        <begin position="821"/>
        <end position="847"/>
    </location>
</feature>
<dbReference type="CDD" id="cd09562">
    <property type="entry name" value="SAM_liprin-alpha1_2_3_4_repeat1"/>
    <property type="match status" value="1"/>
</dbReference>
<keyword evidence="3 4" id="KW-0175">Coiled coil</keyword>
<dbReference type="InterPro" id="IPR013761">
    <property type="entry name" value="SAM/pointed_sf"/>
</dbReference>
<protein>
    <recommendedName>
        <fullName evidence="6">SAM domain-containing protein</fullName>
    </recommendedName>
</protein>
<feature type="domain" description="SAM" evidence="6">
    <location>
        <begin position="954"/>
        <end position="1014"/>
    </location>
</feature>
<dbReference type="Pfam" id="PF25526">
    <property type="entry name" value="LIP-1"/>
    <property type="match status" value="1"/>
</dbReference>
<feature type="compositionally biased region" description="Polar residues" evidence="5">
    <location>
        <begin position="570"/>
        <end position="586"/>
    </location>
</feature>
<keyword evidence="2" id="KW-0677">Repeat</keyword>
<dbReference type="Proteomes" id="UP000009022">
    <property type="component" value="Unassembled WGS sequence"/>
</dbReference>
<dbReference type="InterPro" id="IPR037620">
    <property type="entry name" value="LIP-1_SAM_1"/>
</dbReference>
<feature type="region of interest" description="Disordered" evidence="5">
    <location>
        <begin position="676"/>
        <end position="702"/>
    </location>
</feature>
<dbReference type="PANTHER" id="PTHR12587:SF20">
    <property type="entry name" value="LIPRIN-ALPHA, ISOFORM E"/>
    <property type="match status" value="1"/>
</dbReference>
<dbReference type="GO" id="GO:0048786">
    <property type="term" value="C:presynaptic active zone"/>
    <property type="evidence" value="ECO:0000318"/>
    <property type="project" value="GO_Central"/>
</dbReference>
<dbReference type="HOGENOM" id="CLU_006923_0_0_1"/>
<evidence type="ECO:0000313" key="7">
    <source>
        <dbReference type="EMBL" id="EDV29378.1"/>
    </source>
</evidence>
<evidence type="ECO:0000259" key="6">
    <source>
        <dbReference type="PROSITE" id="PS50105"/>
    </source>
</evidence>
<evidence type="ECO:0000256" key="5">
    <source>
        <dbReference type="SAM" id="MobiDB-lite"/>
    </source>
</evidence>
<dbReference type="KEGG" id="tad:TRIADDRAFT_51625"/>
<evidence type="ECO:0000256" key="3">
    <source>
        <dbReference type="ARBA" id="ARBA00023054"/>
    </source>
</evidence>
<dbReference type="PhylomeDB" id="B3RK50"/>
<dbReference type="EMBL" id="DS985241">
    <property type="protein sequence ID" value="EDV29378.1"/>
    <property type="molecule type" value="Genomic_DNA"/>
</dbReference>
<dbReference type="GO" id="GO:0005737">
    <property type="term" value="C:cytoplasm"/>
    <property type="evidence" value="ECO:0007669"/>
    <property type="project" value="UniProtKB-ARBA"/>
</dbReference>
<evidence type="ECO:0000256" key="2">
    <source>
        <dbReference type="ARBA" id="ARBA00022737"/>
    </source>
</evidence>
<dbReference type="SUPFAM" id="SSF47769">
    <property type="entry name" value="SAM/Pointed domain"/>
    <property type="match status" value="3"/>
</dbReference>
<evidence type="ECO:0000313" key="8">
    <source>
        <dbReference type="Proteomes" id="UP000009022"/>
    </source>
</evidence>
<feature type="coiled-coil region" evidence="4">
    <location>
        <begin position="439"/>
        <end position="466"/>
    </location>
</feature>
<feature type="coiled-coil region" evidence="4">
    <location>
        <begin position="44"/>
        <end position="78"/>
    </location>
</feature>
<dbReference type="AlphaFoldDB" id="B3RK50"/>
<feature type="region of interest" description="Disordered" evidence="5">
    <location>
        <begin position="719"/>
        <end position="847"/>
    </location>
</feature>
<dbReference type="CTD" id="6748987"/>
<dbReference type="PROSITE" id="PS50105">
    <property type="entry name" value="SAM_DOMAIN"/>
    <property type="match status" value="2"/>
</dbReference>
<dbReference type="OrthoDB" id="2132119at2759"/>
<feature type="domain" description="SAM" evidence="6">
    <location>
        <begin position="866"/>
        <end position="932"/>
    </location>
</feature>
<dbReference type="GO" id="GO:0050808">
    <property type="term" value="P:synapse organization"/>
    <property type="evidence" value="ECO:0000318"/>
    <property type="project" value="GO_Central"/>
</dbReference>
<feature type="compositionally biased region" description="Polar residues" evidence="5">
    <location>
        <begin position="719"/>
        <end position="746"/>
    </location>
</feature>
<evidence type="ECO:0000256" key="4">
    <source>
        <dbReference type="SAM" id="Coils"/>
    </source>
</evidence>
<dbReference type="InterPro" id="IPR001660">
    <property type="entry name" value="SAM"/>
</dbReference>
<dbReference type="GeneID" id="6748987"/>
<organism evidence="7 8">
    <name type="scientific">Trichoplax adhaerens</name>
    <name type="common">Trichoplax reptans</name>
    <dbReference type="NCBI Taxonomy" id="10228"/>
    <lineage>
        <taxon>Eukaryota</taxon>
        <taxon>Metazoa</taxon>
        <taxon>Placozoa</taxon>
        <taxon>Uniplacotomia</taxon>
        <taxon>Trichoplacea</taxon>
        <taxon>Trichoplacidae</taxon>
        <taxon>Trichoplax</taxon>
    </lineage>
</organism>
<dbReference type="PANTHER" id="PTHR12587">
    <property type="entry name" value="LAR INTERACTING PROTEIN LIP -RELATED PROTEIN"/>
    <property type="match status" value="1"/>
</dbReference>
<evidence type="ECO:0000256" key="1">
    <source>
        <dbReference type="ARBA" id="ARBA00007026"/>
    </source>
</evidence>
<dbReference type="RefSeq" id="XP_002108580.1">
    <property type="nucleotide sequence ID" value="XM_002108544.1"/>
</dbReference>
<dbReference type="STRING" id="10228.B3RK50"/>
<comment type="similarity">
    <text evidence="1">Belongs to the liprin family. Liprin-alpha subfamily.</text>
</comment>
<dbReference type="eggNOG" id="KOG0249">
    <property type="taxonomic scope" value="Eukaryota"/>
</dbReference>
<feature type="compositionally biased region" description="Basic and acidic residues" evidence="5">
    <location>
        <begin position="560"/>
        <end position="569"/>
    </location>
</feature>
<keyword evidence="8" id="KW-1185">Reference proteome</keyword>
<feature type="compositionally biased region" description="Low complexity" evidence="5">
    <location>
        <begin position="778"/>
        <end position="789"/>
    </location>
</feature>
<dbReference type="InParanoid" id="B3RK50"/>
<dbReference type="OMA" id="MNEEHNI"/>
<feature type="compositionally biased region" description="Basic and acidic residues" evidence="5">
    <location>
        <begin position="768"/>
        <end position="777"/>
    </location>
</feature>
<dbReference type="InterPro" id="IPR029515">
    <property type="entry name" value="Liprin"/>
</dbReference>
<dbReference type="SMART" id="SM00454">
    <property type="entry name" value="SAM"/>
    <property type="match status" value="3"/>
</dbReference>
<feature type="compositionally biased region" description="Low complexity" evidence="5">
    <location>
        <begin position="535"/>
        <end position="559"/>
    </location>
</feature>
<reference evidence="7 8" key="1">
    <citation type="journal article" date="2008" name="Nature">
        <title>The Trichoplax genome and the nature of placozoans.</title>
        <authorList>
            <person name="Srivastava M."/>
            <person name="Begovic E."/>
            <person name="Chapman J."/>
            <person name="Putnam N.H."/>
            <person name="Hellsten U."/>
            <person name="Kawashima T."/>
            <person name="Kuo A."/>
            <person name="Mitros T."/>
            <person name="Salamov A."/>
            <person name="Carpenter M.L."/>
            <person name="Signorovitch A.Y."/>
            <person name="Moreno M.A."/>
            <person name="Kamm K."/>
            <person name="Grimwood J."/>
            <person name="Schmutz J."/>
            <person name="Shapiro H."/>
            <person name="Grigoriev I.V."/>
            <person name="Buss L.W."/>
            <person name="Schierwater B."/>
            <person name="Dellaporta S.L."/>
            <person name="Rokhsar D.S."/>
        </authorList>
    </citation>
    <scope>NUCLEOTIDE SEQUENCE [LARGE SCALE GENOMIC DNA]</scope>
    <source>
        <strain evidence="7 8">Grell-BS-1999</strain>
    </source>
</reference>
<sequence length="1149" mass="131315">MAKKQQELDIIDGALHGVLHTNMDDLDDGSILIAEKFSCIAQELVTANDKIGQYSDEIDSLRSERQNMSMLLEHLENLVSRHEKSLRNTVVRRHSNSPAVSSEIEIMKALQTLYQHHKTMDEKLHQKLALATEKANQTDVKLLRARKEIVKLRKCLKEIAKRNGESFEKLINTDNGLNSTSSLTNGDVGLSYANLDLNFDLDKCKNELQEVREERDMLKTKLLTCEQQNTVTQGELFKTDEVIIDLQQKLEETFAQKEDLEVRITTLEDRCCETQRDLDNTTSANQFLSDELTCKEESQKEMEELLHEYKEKYMAKEKELKDTIKNAEIIPDLENQLQDTLKELSKANENQKAMRNRIVDLETKIQDHEAELLRARKRQKVSEDDNMRLSRTLDKMLSETNQRLQIHLEERMTALETKNGLNQELQRVRELLDERTYEKKMVQLQLERTKRELISAEEKVININIEDRVSPRSTTALTNGRDSMSHDDILLSSSLAITGSSELSKSFGKIDDHNGRGKLTSEGSSSTTSDKDTGTAKSIMENNPKMENNINNKLLNLKIESPESKEMENRSSGSSPLEENELTSQEQELKDTLDRVKLLQKRVANRCEDQYTIEKASYLPLSQRIATQMPLARNDDQLLWEAEILTTELERVTRNYQLPSKFQYPTMNELGENCEHFTSSIDNGSDKADSPLPSPPKVSTEWHKQDSFLQRLEGNLGSKANSQFTSRDSQASNASTTISDNNSSRPKLNRDDEVDIGEYTVSGSSEISEDKEYKLNHTESNSTSSPHSNSIDRKSSIKHGQNRLRNSFRKLLGIKPKDDSSSTTDGKISMDSQSTISESQGSTTQAKTKSQLLQEVRSQGVPFDHWDALTVIAWLELWACLPAWFVAMCKNHVQSGADLNEMTSDRLKKDVGITHPLHRLKLMLAVDEIVKVMTPGSNFLPTSITFGSLNYDWTASEWLSHVGLTQYKEKFLGCLIDARMMEHLSRKDWKTYIKVLDTFHYRSLQYALLCLKEYKYDWRKLVKKHKENQHTDQELLIWSNARVIKWVCDIGLEKYAYNLLQTGINGAVLALDSKFTTAVFAQKLKIPNHGLQAYGRLHLQFEALMAVKGNKLSIDQLSASMDKGENEPKFKRGLSWRHSLKMKKANDSL</sequence>
<feature type="compositionally biased region" description="Basic residues" evidence="5">
    <location>
        <begin position="796"/>
        <end position="808"/>
    </location>
</feature>
<feature type="coiled-coil region" evidence="4">
    <location>
        <begin position="194"/>
        <end position="385"/>
    </location>
</feature>